<dbReference type="RefSeq" id="WP_083070276.1">
    <property type="nucleotide sequence ID" value="NZ_JALXKY010000002.1"/>
</dbReference>
<accession>A0A2J9PQ17</accession>
<dbReference type="GO" id="GO:0005524">
    <property type="term" value="F:ATP binding"/>
    <property type="evidence" value="ECO:0007669"/>
    <property type="project" value="UniProtKB-KW"/>
</dbReference>
<dbReference type="SUPFAM" id="SSF53244">
    <property type="entry name" value="MurD-like peptide ligases, peptide-binding domain"/>
    <property type="match status" value="1"/>
</dbReference>
<evidence type="ECO:0000256" key="6">
    <source>
        <dbReference type="ARBA" id="ARBA00022840"/>
    </source>
</evidence>
<sequence length="414" mass="46965">MKLAILMHNMAQIEQWLAMYTKSTPKDFSRMASVLDRYDHPELKTPAIHVTGTNGKGSTCRYIEQMATDHGYSTLLFTSPHLTSLTERIRHNKENIDDQAFIQLMNEVRHHIEALKIEAMSYFEVLTLAFFIYAGQVDVDILIVEVGIGGKKDYTNILPHAVRVITSIGKDHIPSLGKDEFAITKQKAGIMYQGDTMVVGEIAPEYLAIIQDKVTQKEGQLISYKLQPQVDIPQLGFYQVWNARTAYAAFAAFTKENGLYFNQQTAIAAIQVTALPGRMELIANQPATYIDGAHNISAIKVLVEALKTNFADKRIIMYFSSLDRKEINNSLDYIQAHSDIELYVTTFDYEEARKEDDYLATTDAKFVNNWYDDYKQSAPANVDAVVVFCGSFYFISEVREKLQSEDIYENSSNF</sequence>
<evidence type="ECO:0000256" key="2">
    <source>
        <dbReference type="ARBA" id="ARBA00013025"/>
    </source>
</evidence>
<dbReference type="Pfam" id="PF02875">
    <property type="entry name" value="Mur_ligase_C"/>
    <property type="match status" value="1"/>
</dbReference>
<proteinExistence type="inferred from homology"/>
<dbReference type="SUPFAM" id="SSF53623">
    <property type="entry name" value="MurD-like peptide ligases, catalytic domain"/>
    <property type="match status" value="1"/>
</dbReference>
<dbReference type="GO" id="GO:0008841">
    <property type="term" value="F:dihydrofolate synthase activity"/>
    <property type="evidence" value="ECO:0007669"/>
    <property type="project" value="TreeGrafter"/>
</dbReference>
<evidence type="ECO:0000256" key="1">
    <source>
        <dbReference type="ARBA" id="ARBA00008276"/>
    </source>
</evidence>
<keyword evidence="4" id="KW-0479">Metal-binding</keyword>
<dbReference type="InterPro" id="IPR036565">
    <property type="entry name" value="Mur-like_cat_sf"/>
</dbReference>
<organism evidence="13 14">
    <name type="scientific">Aerococcus viridans</name>
    <dbReference type="NCBI Taxonomy" id="1377"/>
    <lineage>
        <taxon>Bacteria</taxon>
        <taxon>Bacillati</taxon>
        <taxon>Bacillota</taxon>
        <taxon>Bacilli</taxon>
        <taxon>Lactobacillales</taxon>
        <taxon>Aerococcaceae</taxon>
        <taxon>Aerococcus</taxon>
    </lineage>
</organism>
<keyword evidence="7" id="KW-0460">Magnesium</keyword>
<dbReference type="InterPro" id="IPR018109">
    <property type="entry name" value="Folylpolyglutamate_synth_CS"/>
</dbReference>
<reference evidence="14" key="1">
    <citation type="submission" date="2017-12" db="EMBL/GenBank/DDBJ databases">
        <title>FDA dAtabase for Regulatory Grade micrObial Sequences (FDA-ARGOS): Supporting development and validation of Infectious Disease Dx tests.</title>
        <authorList>
            <person name="Hoffmann M."/>
            <person name="Allard M."/>
            <person name="Evans P."/>
            <person name="Brown E."/>
            <person name="Tallon L."/>
            <person name="Sadzewicz L."/>
            <person name="Sengamalay N."/>
            <person name="Ott S."/>
            <person name="Godinez A."/>
            <person name="Nagaraj S."/>
            <person name="Vavikolanu K."/>
            <person name="Aluvathingal J."/>
            <person name="Nadendla S."/>
            <person name="Sichtig H."/>
        </authorList>
    </citation>
    <scope>NUCLEOTIDE SEQUENCE [LARGE SCALE GENOMIC DNA]</scope>
    <source>
        <strain evidence="14">FDAARGOS_249</strain>
    </source>
</reference>
<dbReference type="PROSITE" id="PS01012">
    <property type="entry name" value="FOLYLPOLYGLU_SYNT_2"/>
    <property type="match status" value="1"/>
</dbReference>
<dbReference type="GO" id="GO:0004326">
    <property type="term" value="F:tetrahydrofolylpolyglutamate synthase activity"/>
    <property type="evidence" value="ECO:0007669"/>
    <property type="project" value="UniProtKB-EC"/>
</dbReference>
<evidence type="ECO:0000256" key="10">
    <source>
        <dbReference type="PIRNR" id="PIRNR001563"/>
    </source>
</evidence>
<keyword evidence="5 10" id="KW-0547">Nucleotide-binding</keyword>
<evidence type="ECO:0000256" key="9">
    <source>
        <dbReference type="ARBA" id="ARBA00047493"/>
    </source>
</evidence>
<dbReference type="InterPro" id="IPR004101">
    <property type="entry name" value="Mur_ligase_C"/>
</dbReference>
<protein>
    <recommendedName>
        <fullName evidence="2">tetrahydrofolate synthase</fullName>
        <ecNumber evidence="2">6.3.2.17</ecNumber>
    </recommendedName>
    <alternativeName>
        <fullName evidence="8">Tetrahydrofolylpolyglutamate synthase</fullName>
    </alternativeName>
</protein>
<evidence type="ECO:0000313" key="14">
    <source>
        <dbReference type="Proteomes" id="UP000192813"/>
    </source>
</evidence>
<keyword evidence="6 10" id="KW-0067">ATP-binding</keyword>
<dbReference type="AlphaFoldDB" id="A0A2J9PQ17"/>
<evidence type="ECO:0000256" key="8">
    <source>
        <dbReference type="ARBA" id="ARBA00030592"/>
    </source>
</evidence>
<dbReference type="Proteomes" id="UP000192813">
    <property type="component" value="Unassembled WGS sequence"/>
</dbReference>
<name>A0A2J9PQ17_9LACT</name>
<dbReference type="PANTHER" id="PTHR11136:SF0">
    <property type="entry name" value="DIHYDROFOLATE SYNTHETASE-RELATED"/>
    <property type="match status" value="1"/>
</dbReference>
<dbReference type="PANTHER" id="PTHR11136">
    <property type="entry name" value="FOLYLPOLYGLUTAMATE SYNTHASE-RELATED"/>
    <property type="match status" value="1"/>
</dbReference>
<dbReference type="GO" id="GO:0046872">
    <property type="term" value="F:metal ion binding"/>
    <property type="evidence" value="ECO:0007669"/>
    <property type="project" value="UniProtKB-KW"/>
</dbReference>
<dbReference type="InterPro" id="IPR013221">
    <property type="entry name" value="Mur_ligase_cen"/>
</dbReference>
<comment type="similarity">
    <text evidence="1 10">Belongs to the folylpolyglutamate synthase family.</text>
</comment>
<evidence type="ECO:0000256" key="5">
    <source>
        <dbReference type="ARBA" id="ARBA00022741"/>
    </source>
</evidence>
<dbReference type="GO" id="GO:0005737">
    <property type="term" value="C:cytoplasm"/>
    <property type="evidence" value="ECO:0007669"/>
    <property type="project" value="TreeGrafter"/>
</dbReference>
<comment type="catalytic activity">
    <reaction evidence="9">
        <text>(6S)-5,6,7,8-tetrahydrofolyl-(gamma-L-Glu)(n) + L-glutamate + ATP = (6S)-5,6,7,8-tetrahydrofolyl-(gamma-L-Glu)(n+1) + ADP + phosphate + H(+)</text>
        <dbReference type="Rhea" id="RHEA:10580"/>
        <dbReference type="Rhea" id="RHEA-COMP:14738"/>
        <dbReference type="Rhea" id="RHEA-COMP:14740"/>
        <dbReference type="ChEBI" id="CHEBI:15378"/>
        <dbReference type="ChEBI" id="CHEBI:29985"/>
        <dbReference type="ChEBI" id="CHEBI:30616"/>
        <dbReference type="ChEBI" id="CHEBI:43474"/>
        <dbReference type="ChEBI" id="CHEBI:141005"/>
        <dbReference type="ChEBI" id="CHEBI:456216"/>
        <dbReference type="EC" id="6.3.2.17"/>
    </reaction>
</comment>
<dbReference type="PIRSF" id="PIRSF001563">
    <property type="entry name" value="Folylpolyglu_synth"/>
    <property type="match status" value="1"/>
</dbReference>
<dbReference type="EMBL" id="NBTM02000001">
    <property type="protein sequence ID" value="PNL92449.1"/>
    <property type="molecule type" value="Genomic_DNA"/>
</dbReference>
<dbReference type="EC" id="6.3.2.17" evidence="2"/>
<dbReference type="Pfam" id="PF08245">
    <property type="entry name" value="Mur_ligase_M"/>
    <property type="match status" value="1"/>
</dbReference>
<feature type="domain" description="Mur ligase central" evidence="12">
    <location>
        <begin position="50"/>
        <end position="230"/>
    </location>
</feature>
<evidence type="ECO:0000259" key="11">
    <source>
        <dbReference type="Pfam" id="PF02875"/>
    </source>
</evidence>
<feature type="domain" description="Mur ligase C-terminal" evidence="11">
    <location>
        <begin position="277"/>
        <end position="391"/>
    </location>
</feature>
<evidence type="ECO:0000256" key="4">
    <source>
        <dbReference type="ARBA" id="ARBA00022723"/>
    </source>
</evidence>
<evidence type="ECO:0000256" key="3">
    <source>
        <dbReference type="ARBA" id="ARBA00022598"/>
    </source>
</evidence>
<dbReference type="Gene3D" id="3.90.190.20">
    <property type="entry name" value="Mur ligase, C-terminal domain"/>
    <property type="match status" value="1"/>
</dbReference>
<evidence type="ECO:0000259" key="12">
    <source>
        <dbReference type="Pfam" id="PF08245"/>
    </source>
</evidence>
<gene>
    <name evidence="13" type="ORF">A6J77_007380</name>
</gene>
<keyword evidence="3 10" id="KW-0436">Ligase</keyword>
<dbReference type="Gene3D" id="3.40.1190.10">
    <property type="entry name" value="Mur-like, catalytic domain"/>
    <property type="match status" value="1"/>
</dbReference>
<dbReference type="InterPro" id="IPR001645">
    <property type="entry name" value="Folylpolyglutamate_synth"/>
</dbReference>
<comment type="caution">
    <text evidence="13">The sequence shown here is derived from an EMBL/GenBank/DDBJ whole genome shotgun (WGS) entry which is preliminary data.</text>
</comment>
<dbReference type="InterPro" id="IPR036615">
    <property type="entry name" value="Mur_ligase_C_dom_sf"/>
</dbReference>
<evidence type="ECO:0000256" key="7">
    <source>
        <dbReference type="ARBA" id="ARBA00022842"/>
    </source>
</evidence>
<evidence type="ECO:0000313" key="13">
    <source>
        <dbReference type="EMBL" id="PNL92449.1"/>
    </source>
</evidence>
<dbReference type="NCBIfam" id="TIGR01499">
    <property type="entry name" value="folC"/>
    <property type="match status" value="1"/>
</dbReference>